<geneLocation type="plasmid" evidence="2">
    <name>unnamed</name>
</geneLocation>
<keyword evidence="2" id="KW-0614">Plasmid</keyword>
<protein>
    <submittedName>
        <fullName evidence="2">Uncharacterized protein</fullName>
    </submittedName>
</protein>
<sequence length="113" mass="12015">MDAAALRSQLWDRHEIVLEGEEKRTAYGVTHGPQVVVRGSINATARTVTAPNGSEVVVSATCRWHPSGPLPKVGAKVTLPAQFGVAPRREVVTARLVDSGTGLTPAHVEVTLR</sequence>
<dbReference type="EMBL" id="CP009215">
    <property type="protein sequence ID" value="AIL96428.1"/>
    <property type="molecule type" value="Genomic_DNA"/>
</dbReference>
<organism evidence="2 3">
    <name type="scientific">Corynebacterium ureicelerivorans</name>
    <dbReference type="NCBI Taxonomy" id="401472"/>
    <lineage>
        <taxon>Bacteria</taxon>
        <taxon>Bacillati</taxon>
        <taxon>Actinomycetota</taxon>
        <taxon>Actinomycetes</taxon>
        <taxon>Mycobacteriales</taxon>
        <taxon>Corynebacteriaceae</taxon>
        <taxon>Corynebacterium</taxon>
    </lineage>
</organism>
<evidence type="ECO:0000313" key="1">
    <source>
        <dbReference type="EMBL" id="AIL96428.1"/>
    </source>
</evidence>
<dbReference type="Proteomes" id="UP000028939">
    <property type="component" value="Plasmid unnamed"/>
</dbReference>
<dbReference type="RefSeq" id="WP_038610290.1">
    <property type="nucleotide sequence ID" value="NZ_CP009215.1"/>
</dbReference>
<dbReference type="AlphaFoldDB" id="A0A077HLF1"/>
<evidence type="ECO:0000313" key="2">
    <source>
        <dbReference type="EMBL" id="AIL97833.1"/>
    </source>
</evidence>
<keyword evidence="3" id="KW-1185">Reference proteome</keyword>
<dbReference type="HOGENOM" id="CLU_169515_0_0_11"/>
<accession>A0A077HLF1</accession>
<dbReference type="STRING" id="401472.CUREI_03165"/>
<dbReference type="Proteomes" id="UP000028939">
    <property type="component" value="Chromosome"/>
</dbReference>
<dbReference type="EMBL" id="CP009216">
    <property type="protein sequence ID" value="AIL97833.1"/>
    <property type="molecule type" value="Genomic_DNA"/>
</dbReference>
<name>A0A077HLF1_9CORY</name>
<evidence type="ECO:0000313" key="3">
    <source>
        <dbReference type="Proteomes" id="UP000028939"/>
    </source>
</evidence>
<dbReference type="KEGG" id="cuv:CUREI_11695"/>
<proteinExistence type="predicted"/>
<reference evidence="2 3" key="1">
    <citation type="submission" date="2014-08" db="EMBL/GenBank/DDBJ databases">
        <title>Complete genome sequence of Corynebacterium ureicelerivorans DSM 45051, a lipophilic and urea-splitting isolate from a blood culture of a septicaemia patient.</title>
        <authorList>
            <person name="Tippelt A."/>
            <person name="Albersmeier A."/>
            <person name="Brinkrolf K."/>
            <person name="Ruckert C."/>
            <person name="Tauch A."/>
        </authorList>
    </citation>
    <scope>NUCLEOTIDE SEQUENCE [LARGE SCALE GENOMIC DNA]</scope>
    <source>
        <strain evidence="2 3">IMMIB RIV-2301</strain>
        <plasmid evidence="3">Plasmid unnamed</plasmid>
        <plasmid evidence="2">unnamed</plasmid>
    </source>
</reference>
<dbReference type="OrthoDB" id="4425245at2"/>
<dbReference type="KEGG" id="cuv:CUREI_03165"/>
<gene>
    <name evidence="1" type="ORF">CUREI_03165</name>
    <name evidence="2" type="ORF">CUREI_11695</name>
</gene>